<comment type="similarity">
    <text evidence="1">Belongs to the peptidase S10 family.</text>
</comment>
<dbReference type="AlphaFoldDB" id="A0A166FZC1"/>
<organism evidence="2 3">
    <name type="scientific">Daucus carota subsp. sativus</name>
    <name type="common">Carrot</name>
    <dbReference type="NCBI Taxonomy" id="79200"/>
    <lineage>
        <taxon>Eukaryota</taxon>
        <taxon>Viridiplantae</taxon>
        <taxon>Streptophyta</taxon>
        <taxon>Embryophyta</taxon>
        <taxon>Tracheophyta</taxon>
        <taxon>Spermatophyta</taxon>
        <taxon>Magnoliopsida</taxon>
        <taxon>eudicotyledons</taxon>
        <taxon>Gunneridae</taxon>
        <taxon>Pentapetalae</taxon>
        <taxon>asterids</taxon>
        <taxon>campanulids</taxon>
        <taxon>Apiales</taxon>
        <taxon>Apiaceae</taxon>
        <taxon>Apioideae</taxon>
        <taxon>Scandiceae</taxon>
        <taxon>Daucinae</taxon>
        <taxon>Daucus</taxon>
        <taxon>Daucus sect. Daucus</taxon>
    </lineage>
</organism>
<protein>
    <submittedName>
        <fullName evidence="2">Uncharacterized protein</fullName>
    </submittedName>
</protein>
<accession>A0A166FZC1</accession>
<dbReference type="EMBL" id="CP093343">
    <property type="protein sequence ID" value="WOG81714.1"/>
    <property type="molecule type" value="Genomic_DNA"/>
</dbReference>
<evidence type="ECO:0000256" key="1">
    <source>
        <dbReference type="ARBA" id="ARBA00009431"/>
    </source>
</evidence>
<dbReference type="InterPro" id="IPR001563">
    <property type="entry name" value="Peptidase_S10"/>
</dbReference>
<keyword evidence="3" id="KW-1185">Reference proteome</keyword>
<name>A0A166FZC1_DAUCS</name>
<dbReference type="SUPFAM" id="SSF53474">
    <property type="entry name" value="alpha/beta-Hydrolases"/>
    <property type="match status" value="1"/>
</dbReference>
<reference evidence="2" key="1">
    <citation type="journal article" date="2016" name="Nat. Genet.">
        <title>A high-quality carrot genome assembly provides new insights into carotenoid accumulation and asterid genome evolution.</title>
        <authorList>
            <person name="Iorizzo M."/>
            <person name="Ellison S."/>
            <person name="Senalik D."/>
            <person name="Zeng P."/>
            <person name="Satapoomin P."/>
            <person name="Huang J."/>
            <person name="Bowman M."/>
            <person name="Iovene M."/>
            <person name="Sanseverino W."/>
            <person name="Cavagnaro P."/>
            <person name="Yildiz M."/>
            <person name="Macko-Podgorni A."/>
            <person name="Moranska E."/>
            <person name="Grzebelus E."/>
            <person name="Grzebelus D."/>
            <person name="Ashrafi H."/>
            <person name="Zheng Z."/>
            <person name="Cheng S."/>
            <person name="Spooner D."/>
            <person name="Van Deynze A."/>
            <person name="Simon P."/>
        </authorList>
    </citation>
    <scope>NUCLEOTIDE SEQUENCE</scope>
    <source>
        <tissue evidence="2">Leaf</tissue>
    </source>
</reference>
<evidence type="ECO:0000313" key="3">
    <source>
        <dbReference type="Proteomes" id="UP000077755"/>
    </source>
</evidence>
<proteinExistence type="inferred from homology"/>
<dbReference type="GO" id="GO:0006508">
    <property type="term" value="P:proteolysis"/>
    <property type="evidence" value="ECO:0007669"/>
    <property type="project" value="InterPro"/>
</dbReference>
<dbReference type="Pfam" id="PF00450">
    <property type="entry name" value="Peptidase_S10"/>
    <property type="match status" value="1"/>
</dbReference>
<dbReference type="Proteomes" id="UP000077755">
    <property type="component" value="Chromosome 1"/>
</dbReference>
<dbReference type="Gramene" id="KZN08362">
    <property type="protein sequence ID" value="KZN08362"/>
    <property type="gene ID" value="DCAR_000908"/>
</dbReference>
<dbReference type="GO" id="GO:0004185">
    <property type="term" value="F:serine-type carboxypeptidase activity"/>
    <property type="evidence" value="ECO:0007669"/>
    <property type="project" value="InterPro"/>
</dbReference>
<evidence type="ECO:0000313" key="2">
    <source>
        <dbReference type="EMBL" id="WOG81714.1"/>
    </source>
</evidence>
<dbReference type="InterPro" id="IPR029058">
    <property type="entry name" value="AB_hydrolase_fold"/>
</dbReference>
<gene>
    <name evidence="2" type="ORF">DCAR_0100865</name>
</gene>
<dbReference type="Gene3D" id="3.40.50.1820">
    <property type="entry name" value="alpha/beta hydrolase"/>
    <property type="match status" value="1"/>
</dbReference>
<sequence length="85" mass="9929">MVIFRFSEPGCSSQGYGEVEELGPFLTQKGKPELSFNKHSWNKDMGWNTVQEGSKFEWTSNKDRGASLEYMHFIFRKQRQEYPSA</sequence>
<reference evidence="2" key="2">
    <citation type="submission" date="2022-03" db="EMBL/GenBank/DDBJ databases">
        <title>Draft title - Genomic analysis of global carrot germplasm unveils the trajectory of domestication and the origin of high carotenoid orange carrot.</title>
        <authorList>
            <person name="Iorizzo M."/>
            <person name="Ellison S."/>
            <person name="Senalik D."/>
            <person name="Macko-Podgorni A."/>
            <person name="Grzebelus D."/>
            <person name="Bostan H."/>
            <person name="Rolling W."/>
            <person name="Curaba J."/>
            <person name="Simon P."/>
        </authorList>
    </citation>
    <scope>NUCLEOTIDE SEQUENCE</scope>
    <source>
        <tissue evidence="2">Leaf</tissue>
    </source>
</reference>